<comment type="caution">
    <text evidence="1">The sequence shown here is derived from an EMBL/GenBank/DDBJ whole genome shotgun (WGS) entry which is preliminary data.</text>
</comment>
<proteinExistence type="predicted"/>
<name>A0ABT0JZL1_9ACTN</name>
<dbReference type="RefSeq" id="WP_248825282.1">
    <property type="nucleotide sequence ID" value="NZ_JALKFT010000013.1"/>
</dbReference>
<sequence>MKKWTEADILRLPAVIDIVTAGEILGIGRTQSYRLAKTGDFPVNTLRVGNRYKVPTALIRRHLHLDEISIEGA</sequence>
<evidence type="ECO:0000313" key="2">
    <source>
        <dbReference type="Proteomes" id="UP001201873"/>
    </source>
</evidence>
<protein>
    <submittedName>
        <fullName evidence="1">AlpA family transcriptional regulator</fullName>
    </submittedName>
</protein>
<accession>A0ABT0JZL1</accession>
<gene>
    <name evidence="1" type="ORF">MXD59_14540</name>
</gene>
<organism evidence="1 2">
    <name type="scientific">Frankia umida</name>
    <dbReference type="NCBI Taxonomy" id="573489"/>
    <lineage>
        <taxon>Bacteria</taxon>
        <taxon>Bacillati</taxon>
        <taxon>Actinomycetota</taxon>
        <taxon>Actinomycetes</taxon>
        <taxon>Frankiales</taxon>
        <taxon>Frankiaceae</taxon>
        <taxon>Frankia</taxon>
    </lineage>
</organism>
<dbReference type="Proteomes" id="UP001201873">
    <property type="component" value="Unassembled WGS sequence"/>
</dbReference>
<keyword evidence="2" id="KW-1185">Reference proteome</keyword>
<dbReference type="EMBL" id="JALKFT010000013">
    <property type="protein sequence ID" value="MCK9876976.1"/>
    <property type="molecule type" value="Genomic_DNA"/>
</dbReference>
<reference evidence="1 2" key="1">
    <citation type="submission" date="2022-04" db="EMBL/GenBank/DDBJ databases">
        <title>Genome diversity in the genus Frankia.</title>
        <authorList>
            <person name="Carlos-Shanley C."/>
            <person name="Hahn D."/>
        </authorList>
    </citation>
    <scope>NUCLEOTIDE SEQUENCE [LARGE SCALE GENOMIC DNA]</scope>
    <source>
        <strain evidence="1 2">Ag45/Mut15</strain>
    </source>
</reference>
<evidence type="ECO:0000313" key="1">
    <source>
        <dbReference type="EMBL" id="MCK9876976.1"/>
    </source>
</evidence>